<feature type="chain" id="PRO_5047255337" evidence="5">
    <location>
        <begin position="27"/>
        <end position="326"/>
    </location>
</feature>
<dbReference type="InterPro" id="IPR006311">
    <property type="entry name" value="TAT_signal"/>
</dbReference>
<dbReference type="Pfam" id="PF00497">
    <property type="entry name" value="SBP_bac_3"/>
    <property type="match status" value="1"/>
</dbReference>
<dbReference type="Gene3D" id="3.40.190.10">
    <property type="entry name" value="Periplasmic binding protein-like II"/>
    <property type="match status" value="2"/>
</dbReference>
<dbReference type="SUPFAM" id="SSF53850">
    <property type="entry name" value="Periplasmic binding protein-like II"/>
    <property type="match status" value="1"/>
</dbReference>
<protein>
    <submittedName>
        <fullName evidence="7">Glutamate ABC transporter substrate-binding protein</fullName>
    </submittedName>
</protein>
<accession>A0ABT4I737</accession>
<dbReference type="SMART" id="SM00062">
    <property type="entry name" value="PBPb"/>
    <property type="match status" value="1"/>
</dbReference>
<dbReference type="Proteomes" id="UP001072034">
    <property type="component" value="Unassembled WGS sequence"/>
</dbReference>
<comment type="similarity">
    <text evidence="1">Belongs to the bacterial solute-binding protein 3 family.</text>
</comment>
<dbReference type="PROSITE" id="PS51318">
    <property type="entry name" value="TAT"/>
    <property type="match status" value="1"/>
</dbReference>
<dbReference type="PROSITE" id="PS51257">
    <property type="entry name" value="PROKAR_LIPOPROTEIN"/>
    <property type="match status" value="1"/>
</dbReference>
<reference evidence="7" key="1">
    <citation type="submission" date="2022-10" db="EMBL/GenBank/DDBJ databases">
        <title>Genome sequence of Actinomyces israelii ATCC 10048.</title>
        <authorList>
            <person name="Watt R.M."/>
            <person name="Tong W.M."/>
        </authorList>
    </citation>
    <scope>NUCLEOTIDE SEQUENCE</scope>
    <source>
        <strain evidence="7">ATCC 10048</strain>
    </source>
</reference>
<evidence type="ECO:0000256" key="2">
    <source>
        <dbReference type="ARBA" id="ARBA00022448"/>
    </source>
</evidence>
<organism evidence="7 8">
    <name type="scientific">Actinomyces israelii</name>
    <dbReference type="NCBI Taxonomy" id="1659"/>
    <lineage>
        <taxon>Bacteria</taxon>
        <taxon>Bacillati</taxon>
        <taxon>Actinomycetota</taxon>
        <taxon>Actinomycetes</taxon>
        <taxon>Actinomycetales</taxon>
        <taxon>Actinomycetaceae</taxon>
        <taxon>Actinomyces</taxon>
    </lineage>
</organism>
<evidence type="ECO:0000256" key="1">
    <source>
        <dbReference type="ARBA" id="ARBA00010333"/>
    </source>
</evidence>
<gene>
    <name evidence="7" type="ORF">OHJ16_03125</name>
</gene>
<evidence type="ECO:0000313" key="7">
    <source>
        <dbReference type="EMBL" id="MCZ0857040.1"/>
    </source>
</evidence>
<feature type="signal peptide" evidence="5">
    <location>
        <begin position="1"/>
        <end position="26"/>
    </location>
</feature>
<evidence type="ECO:0000256" key="4">
    <source>
        <dbReference type="SAM" id="MobiDB-lite"/>
    </source>
</evidence>
<keyword evidence="2" id="KW-0813">Transport</keyword>
<dbReference type="RefSeq" id="WP_268916707.1">
    <property type="nucleotide sequence ID" value="NZ_CP124548.1"/>
</dbReference>
<dbReference type="CDD" id="cd13690">
    <property type="entry name" value="PBP2_GluB"/>
    <property type="match status" value="1"/>
</dbReference>
<dbReference type="InterPro" id="IPR051455">
    <property type="entry name" value="Bact_solute-bind_prot3"/>
</dbReference>
<dbReference type="PANTHER" id="PTHR30085">
    <property type="entry name" value="AMINO ACID ABC TRANSPORTER PERMEASE"/>
    <property type="match status" value="1"/>
</dbReference>
<evidence type="ECO:0000259" key="6">
    <source>
        <dbReference type="SMART" id="SM00062"/>
    </source>
</evidence>
<sequence length="326" mass="33144">MTTLSRRTLLQTAGAVSLASVLAACADTGADGRAVSSSGGDADYDAVISSGPVAADDVVAASTWASAIKEAGVFKIGGTKTAPVFSSEDATTGRVSGFDAALGQILARYIIGGDDARALLAITQVTPDTRETVLENGSVQAVIATYSITPERDKKIDFAGPYYSSGQAVLVRADDETITGVGDLAGVKVAVQSGSSSIAALQKAAPKAQQKPFDDHNGCLSALKTKQVDAYVVDYTLLLSAMQANDDIKIVGDPFTEDPYGIGLPQGSDAKAFVDAFLQTIYDDGTWEAIWKATIGAVTGGDAPRPPALGSVPGSETAGASSSPGA</sequence>
<feature type="domain" description="Solute-binding protein family 3/N-terminal" evidence="6">
    <location>
        <begin position="73"/>
        <end position="298"/>
    </location>
</feature>
<evidence type="ECO:0000256" key="5">
    <source>
        <dbReference type="SAM" id="SignalP"/>
    </source>
</evidence>
<evidence type="ECO:0000313" key="8">
    <source>
        <dbReference type="Proteomes" id="UP001072034"/>
    </source>
</evidence>
<dbReference type="PANTHER" id="PTHR30085:SF6">
    <property type="entry name" value="ABC TRANSPORTER GLUTAMINE-BINDING PROTEIN GLNH"/>
    <property type="match status" value="1"/>
</dbReference>
<dbReference type="InterPro" id="IPR001638">
    <property type="entry name" value="Solute-binding_3/MltF_N"/>
</dbReference>
<proteinExistence type="inferred from homology"/>
<evidence type="ECO:0000256" key="3">
    <source>
        <dbReference type="ARBA" id="ARBA00022729"/>
    </source>
</evidence>
<comment type="caution">
    <text evidence="7">The sequence shown here is derived from an EMBL/GenBank/DDBJ whole genome shotgun (WGS) entry which is preliminary data.</text>
</comment>
<dbReference type="EMBL" id="JAPTMY010000004">
    <property type="protein sequence ID" value="MCZ0857040.1"/>
    <property type="molecule type" value="Genomic_DNA"/>
</dbReference>
<name>A0ABT4I737_9ACTO</name>
<feature type="region of interest" description="Disordered" evidence="4">
    <location>
        <begin position="302"/>
        <end position="326"/>
    </location>
</feature>
<keyword evidence="3 5" id="KW-0732">Signal</keyword>
<keyword evidence="8" id="KW-1185">Reference proteome</keyword>